<feature type="compositionally biased region" description="Basic residues" evidence="1">
    <location>
        <begin position="613"/>
        <end position="623"/>
    </location>
</feature>
<reference evidence="3 4" key="1">
    <citation type="submission" date="2017-03" db="EMBL/GenBank/DDBJ databases">
        <title>An alternative strategy for trypanosome survival in the mammalian bloodstream revealed through genome and transcriptome analysis of the ubiquitous bovine parasite Trypanosoma (Megatrypanum) theileri.</title>
        <authorList>
            <person name="Kelly S."/>
            <person name="Ivens A."/>
            <person name="Mott A."/>
            <person name="O'Neill E."/>
            <person name="Emms D."/>
            <person name="Macleod O."/>
            <person name="Voorheis P."/>
            <person name="Matthews J."/>
            <person name="Matthews K."/>
            <person name="Carrington M."/>
        </authorList>
    </citation>
    <scope>NUCLEOTIDE SEQUENCE [LARGE SCALE GENOMIC DNA]</scope>
    <source>
        <strain evidence="3">Edinburgh</strain>
    </source>
</reference>
<proteinExistence type="predicted"/>
<organism evidence="3 4">
    <name type="scientific">Trypanosoma theileri</name>
    <dbReference type="NCBI Taxonomy" id="67003"/>
    <lineage>
        <taxon>Eukaryota</taxon>
        <taxon>Discoba</taxon>
        <taxon>Euglenozoa</taxon>
        <taxon>Kinetoplastea</taxon>
        <taxon>Metakinetoplastina</taxon>
        <taxon>Trypanosomatida</taxon>
        <taxon>Trypanosomatidae</taxon>
        <taxon>Trypanosoma</taxon>
    </lineage>
</organism>
<evidence type="ECO:0000256" key="1">
    <source>
        <dbReference type="SAM" id="MobiDB-lite"/>
    </source>
</evidence>
<dbReference type="RefSeq" id="XP_028879615.1">
    <property type="nucleotide sequence ID" value="XM_029029059.1"/>
</dbReference>
<gene>
    <name evidence="3" type="ORF">TM35_000341610</name>
</gene>
<dbReference type="PANTHER" id="PTHR12202:SF0">
    <property type="entry name" value="ESF1 HOMOLOG"/>
    <property type="match status" value="1"/>
</dbReference>
<feature type="region of interest" description="Disordered" evidence="1">
    <location>
        <begin position="405"/>
        <end position="438"/>
    </location>
</feature>
<keyword evidence="4" id="KW-1185">Reference proteome</keyword>
<dbReference type="GO" id="GO:0006364">
    <property type="term" value="P:rRNA processing"/>
    <property type="evidence" value="ECO:0007669"/>
    <property type="project" value="InterPro"/>
</dbReference>
<dbReference type="STRING" id="67003.A0A1X0NN45"/>
<sequence length="737" mass="83995">MKTIQSSSRGRGAVHSRGGRGRGRGDARFAARFTDPRFQVSRRGGRGGNNYNKYNKYDNPRDAALRDPRFAKHLHKIDGGSEEFDDEEEDEDEEDDDISHSGSSSGSHSDDNQEIMNVVDGEVEDLEEEAAAWSASDVEFVEPRRRVAIVNCSWDHIRAVDLYAILFYALPLGGQLVDVSVYMSDFGKRMLEHERVQGPDLWDKKEKAEDERDTSKISEKETADKPTDEDDLRLRKNNNNNKNKNNNNDDDDDDDDNNNNNNNNNNNDDDDAWQDDNIAMLEEEGEDGEFFSQGKYRKYERDRMKYYYAIATFDSAETAETVYKQLDGMDVEASGVVLDLRYVDDDESFENPVSRADRIPANYKPLAAFKAAALSQTRFRISWDQDDVFRHRSIRDSFTGETADDDLAAYIAPPDSSDEDEVDDGGKGNNANDKEKRIREKMRIRKKYAALLEEIGGLPQDYEPSDEGENNNDNKFGDDEEDEDEDDDSLNRFSDVEMESEEEEDEDEDHHSDGEVMGDMEATLDLDAETKAARLQRETHIKQMMKSSDLGTKAELKYKLRRKEMRKAKKEMLEQEREAEAAQLQADREKRRQALREALGTDDMGATHVSGKEKRKLHAKAVKQRAAAEREAKKKMRASNALGVTREVREARQQEAAKAAADAIDPRFQSKLLADPRFHLDVAQKDKRSKAELVELAATVATARQSKRQQEGKKTNTDDAMEYFLNRPGKKAKKENQ</sequence>
<feature type="region of interest" description="Disordered" evidence="1">
    <location>
        <begin position="567"/>
        <end position="649"/>
    </location>
</feature>
<dbReference type="PANTHER" id="PTHR12202">
    <property type="entry name" value="ESF1 HOMOLOG"/>
    <property type="match status" value="1"/>
</dbReference>
<feature type="compositionally biased region" description="Low complexity" evidence="1">
    <location>
        <begin position="237"/>
        <end position="246"/>
    </location>
</feature>
<dbReference type="GeneID" id="39988839"/>
<feature type="region of interest" description="Disordered" evidence="1">
    <location>
        <begin position="702"/>
        <end position="737"/>
    </location>
</feature>
<feature type="compositionally biased region" description="Acidic residues" evidence="1">
    <location>
        <begin position="80"/>
        <end position="97"/>
    </location>
</feature>
<feature type="compositionally biased region" description="Basic and acidic residues" evidence="1">
    <location>
        <begin position="55"/>
        <end position="70"/>
    </location>
</feature>
<feature type="compositionally biased region" description="Basic and acidic residues" evidence="1">
    <location>
        <begin position="570"/>
        <end position="595"/>
    </location>
</feature>
<dbReference type="Proteomes" id="UP000192257">
    <property type="component" value="Unassembled WGS sequence"/>
</dbReference>
<dbReference type="VEuPathDB" id="TriTrypDB:TM35_000341610"/>
<feature type="region of interest" description="Disordered" evidence="1">
    <location>
        <begin position="456"/>
        <end position="521"/>
    </location>
</feature>
<evidence type="ECO:0000313" key="3">
    <source>
        <dbReference type="EMBL" id="ORC85549.1"/>
    </source>
</evidence>
<dbReference type="OrthoDB" id="431825at2759"/>
<dbReference type="GO" id="GO:0003723">
    <property type="term" value="F:RNA binding"/>
    <property type="evidence" value="ECO:0007669"/>
    <property type="project" value="TreeGrafter"/>
</dbReference>
<feature type="compositionally biased region" description="Basic and acidic residues" evidence="1">
    <location>
        <begin position="708"/>
        <end position="717"/>
    </location>
</feature>
<feature type="compositionally biased region" description="Basic and acidic residues" evidence="1">
    <location>
        <begin position="201"/>
        <end position="226"/>
    </location>
</feature>
<feature type="compositionally biased region" description="Low complexity" evidence="1">
    <location>
        <begin position="1"/>
        <end position="11"/>
    </location>
</feature>
<evidence type="ECO:0000259" key="2">
    <source>
        <dbReference type="Pfam" id="PF25121"/>
    </source>
</evidence>
<accession>A0A1X0NN45</accession>
<feature type="compositionally biased region" description="Acidic residues" evidence="1">
    <location>
        <begin position="478"/>
        <end position="488"/>
    </location>
</feature>
<feature type="domain" description="ESF1 RRM" evidence="2">
    <location>
        <begin position="267"/>
        <end position="352"/>
    </location>
</feature>
<dbReference type="EMBL" id="NBCO01000034">
    <property type="protein sequence ID" value="ORC85549.1"/>
    <property type="molecule type" value="Genomic_DNA"/>
</dbReference>
<protein>
    <recommendedName>
        <fullName evidence="2">ESF1 RRM domain-containing protein</fullName>
    </recommendedName>
</protein>
<feature type="region of interest" description="Disordered" evidence="1">
    <location>
        <begin position="201"/>
        <end position="273"/>
    </location>
</feature>
<evidence type="ECO:0000313" key="4">
    <source>
        <dbReference type="Proteomes" id="UP000192257"/>
    </source>
</evidence>
<feature type="region of interest" description="Disordered" evidence="1">
    <location>
        <begin position="1"/>
        <end position="114"/>
    </location>
</feature>
<name>A0A1X0NN45_9TRYP</name>
<dbReference type="InterPro" id="IPR039754">
    <property type="entry name" value="Esf1"/>
</dbReference>
<feature type="compositionally biased region" description="Basic residues" evidence="1">
    <location>
        <begin position="12"/>
        <end position="22"/>
    </location>
</feature>
<feature type="domain" description="ESF1 RRM" evidence="2">
    <location>
        <begin position="145"/>
        <end position="234"/>
    </location>
</feature>
<comment type="caution">
    <text evidence="3">The sequence shown here is derived from an EMBL/GenBank/DDBJ whole genome shotgun (WGS) entry which is preliminary data.</text>
</comment>
<dbReference type="Pfam" id="PF25121">
    <property type="entry name" value="RRM_ESF1"/>
    <property type="match status" value="2"/>
</dbReference>
<feature type="compositionally biased region" description="Acidic residues" evidence="1">
    <location>
        <begin position="496"/>
        <end position="508"/>
    </location>
</feature>
<feature type="compositionally biased region" description="Acidic residues" evidence="1">
    <location>
        <begin position="248"/>
        <end position="257"/>
    </location>
</feature>
<dbReference type="InterPro" id="IPR056750">
    <property type="entry name" value="RRM_ESF1"/>
</dbReference>
<feature type="compositionally biased region" description="Basic residues" evidence="1">
    <location>
        <begin position="728"/>
        <end position="737"/>
    </location>
</feature>
<dbReference type="AlphaFoldDB" id="A0A1X0NN45"/>